<feature type="domain" description="TFIIS-type" evidence="10">
    <location>
        <begin position="71"/>
        <end position="111"/>
    </location>
</feature>
<evidence type="ECO:0000313" key="11">
    <source>
        <dbReference type="EMBL" id="KJZ76681.1"/>
    </source>
</evidence>
<keyword evidence="12" id="KW-1185">Reference proteome</keyword>
<dbReference type="SMART" id="SM00440">
    <property type="entry name" value="ZnF_C2C2"/>
    <property type="match status" value="1"/>
</dbReference>
<feature type="binding site" evidence="8">
    <location>
        <position position="106"/>
    </location>
    <ligand>
        <name>Zn(2+)</name>
        <dbReference type="ChEBI" id="CHEBI:29105"/>
        <label>2</label>
    </ligand>
</feature>
<feature type="binding site" evidence="8">
    <location>
        <position position="78"/>
    </location>
    <ligand>
        <name>Zn(2+)</name>
        <dbReference type="ChEBI" id="CHEBI:29105"/>
        <label>2</label>
    </ligand>
</feature>
<evidence type="ECO:0000256" key="5">
    <source>
        <dbReference type="ARBA" id="ARBA00022833"/>
    </source>
</evidence>
<dbReference type="InterPro" id="IPR034004">
    <property type="entry name" value="Zn_ribbon_RPA12_C"/>
</dbReference>
<feature type="binding site" evidence="8">
    <location>
        <position position="26"/>
    </location>
    <ligand>
        <name>Zn(2+)</name>
        <dbReference type="ChEBI" id="CHEBI:29105"/>
        <label>1</label>
    </ligand>
</feature>
<name>A0A0F7ZLU4_9HYPO</name>
<feature type="binding site" evidence="8">
    <location>
        <position position="23"/>
    </location>
    <ligand>
        <name>Zn(2+)</name>
        <dbReference type="ChEBI" id="CHEBI:29105"/>
        <label>1</label>
    </ligand>
</feature>
<dbReference type="PIRSF" id="PIRSF005586">
    <property type="entry name" value="RNApol_RpoM"/>
    <property type="match status" value="1"/>
</dbReference>
<comment type="similarity">
    <text evidence="7">Belongs to the archaeal rpoM/eukaryotic RPA12/RPB9/RPC11 RNA polymerase family.</text>
</comment>
<evidence type="ECO:0000256" key="3">
    <source>
        <dbReference type="ARBA" id="ARBA00022723"/>
    </source>
</evidence>
<dbReference type="GO" id="GO:0005736">
    <property type="term" value="C:RNA polymerase I complex"/>
    <property type="evidence" value="ECO:0007669"/>
    <property type="project" value="TreeGrafter"/>
</dbReference>
<dbReference type="GO" id="GO:0003899">
    <property type="term" value="F:DNA-directed RNA polymerase activity"/>
    <property type="evidence" value="ECO:0007669"/>
    <property type="project" value="InterPro"/>
</dbReference>
<evidence type="ECO:0000256" key="1">
    <source>
        <dbReference type="ARBA" id="ARBA00004604"/>
    </source>
</evidence>
<sequence>MAIQFCDACGDTLPVSDSKNIKCECCSTLNKNTLLSSVTVSSTDKFPSDLRKKRTITAPTQVASTDTWSTTDMTCPSCQASEVRYTTLQLRGADEGSTMFYFCPACSTRWNENN</sequence>
<proteinExistence type="inferred from homology"/>
<dbReference type="EMBL" id="KQ030510">
    <property type="protein sequence ID" value="KJZ76681.1"/>
    <property type="molecule type" value="Genomic_DNA"/>
</dbReference>
<dbReference type="GO" id="GO:0003676">
    <property type="term" value="F:nucleic acid binding"/>
    <property type="evidence" value="ECO:0007669"/>
    <property type="project" value="InterPro"/>
</dbReference>
<evidence type="ECO:0000259" key="10">
    <source>
        <dbReference type="PROSITE" id="PS51133"/>
    </source>
</evidence>
<gene>
    <name evidence="11" type="ORF">HIM_04017</name>
</gene>
<feature type="binding site" evidence="8">
    <location>
        <position position="6"/>
    </location>
    <ligand>
        <name>Zn(2+)</name>
        <dbReference type="ChEBI" id="CHEBI:29105"/>
        <label>1</label>
    </ligand>
</feature>
<evidence type="ECO:0000256" key="8">
    <source>
        <dbReference type="PIRSR" id="PIRSR005586-1"/>
    </source>
</evidence>
<protein>
    <recommendedName>
        <fullName evidence="7">DNA-directed RNA polymerase subunit</fullName>
    </recommendedName>
</protein>
<evidence type="ECO:0000313" key="12">
    <source>
        <dbReference type="Proteomes" id="UP000054481"/>
    </source>
</evidence>
<keyword evidence="5 8" id="KW-0862">Zinc</keyword>
<feature type="binding site" evidence="8">
    <location>
        <position position="9"/>
    </location>
    <ligand>
        <name>Zn(2+)</name>
        <dbReference type="ChEBI" id="CHEBI:29105"/>
        <label>1</label>
    </ligand>
</feature>
<dbReference type="GO" id="GO:0006363">
    <property type="term" value="P:termination of RNA polymerase I transcription"/>
    <property type="evidence" value="ECO:0007669"/>
    <property type="project" value="TreeGrafter"/>
</dbReference>
<dbReference type="InterPro" id="IPR012164">
    <property type="entry name" value="Rpa12/Rpb9/Rpc10/TFS"/>
</dbReference>
<dbReference type="GO" id="GO:0008270">
    <property type="term" value="F:zinc ion binding"/>
    <property type="evidence" value="ECO:0007669"/>
    <property type="project" value="UniProtKB-KW"/>
</dbReference>
<dbReference type="Gene3D" id="2.20.25.10">
    <property type="match status" value="1"/>
</dbReference>
<evidence type="ECO:0000256" key="4">
    <source>
        <dbReference type="ARBA" id="ARBA00022771"/>
    </source>
</evidence>
<feature type="binding site" evidence="8">
    <location>
        <position position="75"/>
    </location>
    <ligand>
        <name>Zn(2+)</name>
        <dbReference type="ChEBI" id="CHEBI:29105"/>
        <label>2</label>
    </ligand>
</feature>
<feature type="zinc finger region" description="C4-type" evidence="9">
    <location>
        <begin position="6"/>
        <end position="26"/>
    </location>
</feature>
<dbReference type="CDD" id="cd10507">
    <property type="entry name" value="Zn-ribbon_RPA12"/>
    <property type="match status" value="1"/>
</dbReference>
<accession>A0A0F7ZLU4</accession>
<dbReference type="Proteomes" id="UP000054481">
    <property type="component" value="Unassembled WGS sequence"/>
</dbReference>
<organism evidence="11 12">
    <name type="scientific">Hirsutella minnesotensis 3608</name>
    <dbReference type="NCBI Taxonomy" id="1043627"/>
    <lineage>
        <taxon>Eukaryota</taxon>
        <taxon>Fungi</taxon>
        <taxon>Dikarya</taxon>
        <taxon>Ascomycota</taxon>
        <taxon>Pezizomycotina</taxon>
        <taxon>Sordariomycetes</taxon>
        <taxon>Hypocreomycetidae</taxon>
        <taxon>Hypocreales</taxon>
        <taxon>Ophiocordycipitaceae</taxon>
        <taxon>Hirsutella</taxon>
    </lineage>
</organism>
<dbReference type="SUPFAM" id="SSF57783">
    <property type="entry name" value="Zinc beta-ribbon"/>
    <property type="match status" value="1"/>
</dbReference>
<dbReference type="Pfam" id="PF01096">
    <property type="entry name" value="Zn_ribbon_TFIIS"/>
    <property type="match status" value="1"/>
</dbReference>
<comment type="function">
    <text evidence="7">DNA-dependent RNA polymerase catalyzes the transcription of DNA into RNA using the four ribonucleoside triphosphates as substrates.</text>
</comment>
<keyword evidence="3 8" id="KW-0479">Metal-binding</keyword>
<dbReference type="InterPro" id="IPR001222">
    <property type="entry name" value="Znf_TFIIS"/>
</dbReference>
<keyword evidence="4 9" id="KW-0863">Zinc-finger</keyword>
<keyword evidence="6 7" id="KW-0539">Nucleus</keyword>
<feature type="binding site" evidence="8">
    <location>
        <position position="103"/>
    </location>
    <ligand>
        <name>Zn(2+)</name>
        <dbReference type="ChEBI" id="CHEBI:29105"/>
        <label>2</label>
    </ligand>
</feature>
<evidence type="ECO:0000256" key="2">
    <source>
        <dbReference type="ARBA" id="ARBA00022478"/>
    </source>
</evidence>
<comment type="subcellular location">
    <subcellularLocation>
        <location evidence="1">Nucleus</location>
        <location evidence="1">Nucleolus</location>
    </subcellularLocation>
</comment>
<dbReference type="OrthoDB" id="10056816at2759"/>
<evidence type="ECO:0000256" key="6">
    <source>
        <dbReference type="ARBA" id="ARBA00023242"/>
    </source>
</evidence>
<dbReference type="PROSITE" id="PS51133">
    <property type="entry name" value="ZF_TFIIS_2"/>
    <property type="match status" value="1"/>
</dbReference>
<dbReference type="AlphaFoldDB" id="A0A0F7ZLU4"/>
<evidence type="ECO:0000256" key="9">
    <source>
        <dbReference type="PIRSR" id="PIRSR005586-2"/>
    </source>
</evidence>
<reference evidence="11 12" key="1">
    <citation type="journal article" date="2014" name="Genome Biol. Evol.">
        <title>Comparative genomics and transcriptomics analyses reveal divergent lifestyle features of nematode endoparasitic fungus Hirsutella minnesotensis.</title>
        <authorList>
            <person name="Lai Y."/>
            <person name="Liu K."/>
            <person name="Zhang X."/>
            <person name="Zhang X."/>
            <person name="Li K."/>
            <person name="Wang N."/>
            <person name="Shu C."/>
            <person name="Wu Y."/>
            <person name="Wang C."/>
            <person name="Bushley K.E."/>
            <person name="Xiang M."/>
            <person name="Liu X."/>
        </authorList>
    </citation>
    <scope>NUCLEOTIDE SEQUENCE [LARGE SCALE GENOMIC DNA]</scope>
    <source>
        <strain evidence="11 12">3608</strain>
    </source>
</reference>
<evidence type="ECO:0000256" key="7">
    <source>
        <dbReference type="PIRNR" id="PIRNR005586"/>
    </source>
</evidence>
<keyword evidence="2 7" id="KW-0240">DNA-directed RNA polymerase</keyword>
<dbReference type="PANTHER" id="PTHR11239:SF14">
    <property type="entry name" value="DNA-DIRECTED RNA POLYMERASE I SUBUNIT RPA12"/>
    <property type="match status" value="1"/>
</dbReference>
<keyword evidence="7" id="KW-0804">Transcription</keyword>
<dbReference type="PANTHER" id="PTHR11239">
    <property type="entry name" value="DNA-DIRECTED RNA POLYMERASE"/>
    <property type="match status" value="1"/>
</dbReference>